<dbReference type="Proteomes" id="UP000276178">
    <property type="component" value="Unassembled WGS sequence"/>
</dbReference>
<dbReference type="RefSeq" id="WP_122953186.1">
    <property type="nucleotide sequence ID" value="NZ_BJOD01000034.1"/>
</dbReference>
<reference evidence="2 3" key="1">
    <citation type="submission" date="2018-10" db="EMBL/GenBank/DDBJ databases">
        <title>Phylogenomics of Brevibacillus.</title>
        <authorList>
            <person name="Dunlap C."/>
        </authorList>
    </citation>
    <scope>NUCLEOTIDE SEQUENCE [LARGE SCALE GENOMIC DNA]</scope>
    <source>
        <strain evidence="2 3">NRRL NRS 1219</strain>
    </source>
</reference>
<evidence type="ECO:0000313" key="1">
    <source>
        <dbReference type="EMBL" id="GED27069.1"/>
    </source>
</evidence>
<name>A0A3M8AP73_9BACL</name>
<accession>A0A3M8AP73</accession>
<dbReference type="EMBL" id="RHHN01000050">
    <property type="protein sequence ID" value="RNB52950.1"/>
    <property type="molecule type" value="Genomic_DNA"/>
</dbReference>
<proteinExistence type="predicted"/>
<organism evidence="2 3">
    <name type="scientific">Brevibacillus agri</name>
    <dbReference type="NCBI Taxonomy" id="51101"/>
    <lineage>
        <taxon>Bacteria</taxon>
        <taxon>Bacillati</taxon>
        <taxon>Bacillota</taxon>
        <taxon>Bacilli</taxon>
        <taxon>Bacillales</taxon>
        <taxon>Paenibacillaceae</taxon>
        <taxon>Brevibacillus</taxon>
    </lineage>
</organism>
<dbReference type="AlphaFoldDB" id="A0A3M8AP73"/>
<keyword evidence="4" id="KW-1185">Reference proteome</keyword>
<gene>
    <name evidence="1" type="ORF">BAG01nite_31710</name>
    <name evidence="2" type="ORF">EB820_18120</name>
</gene>
<dbReference type="GeneID" id="82812811"/>
<sequence length="139" mass="15385">MRKRIIRISGLLLAVLAFTFWLTLGLATPIQTVEDALEAVRAGRAGELALDQADAGKIAGFFQFAQTKQLGEPEVTLSEHFVSADERQVVARFLAIEYNPNRTVRQIYGGTLVFALHKSAFAAWRITQVEVSQQMGPHD</sequence>
<protein>
    <submittedName>
        <fullName evidence="2">Uncharacterized protein</fullName>
    </submittedName>
</protein>
<evidence type="ECO:0000313" key="4">
    <source>
        <dbReference type="Proteomes" id="UP000317180"/>
    </source>
</evidence>
<comment type="caution">
    <text evidence="2">The sequence shown here is derived from an EMBL/GenBank/DDBJ whole genome shotgun (WGS) entry which is preliminary data.</text>
</comment>
<dbReference type="EMBL" id="BJOD01000034">
    <property type="protein sequence ID" value="GED27069.1"/>
    <property type="molecule type" value="Genomic_DNA"/>
</dbReference>
<dbReference type="Proteomes" id="UP000317180">
    <property type="component" value="Unassembled WGS sequence"/>
</dbReference>
<evidence type="ECO:0000313" key="2">
    <source>
        <dbReference type="EMBL" id="RNB52950.1"/>
    </source>
</evidence>
<reference evidence="1 4" key="2">
    <citation type="submission" date="2019-06" db="EMBL/GenBank/DDBJ databases">
        <title>Whole genome shotgun sequence of Brevibacillus agri NBRC 15538.</title>
        <authorList>
            <person name="Hosoyama A."/>
            <person name="Uohara A."/>
            <person name="Ohji S."/>
            <person name="Ichikawa N."/>
        </authorList>
    </citation>
    <scope>NUCLEOTIDE SEQUENCE [LARGE SCALE GENOMIC DNA]</scope>
    <source>
        <strain evidence="1 4">NBRC 15538</strain>
    </source>
</reference>
<evidence type="ECO:0000313" key="3">
    <source>
        <dbReference type="Proteomes" id="UP000276178"/>
    </source>
</evidence>